<sequence>MTTTNRIAIVGATGLVGAAATEHFSGSPGWEVLTLSRRPPRRGKPVHHISVDLTDSDTCKAAFAEAPAVTHVLYAALYEQEDLLEGWKSMSQAGINLTMLQNVVENVAENPKFKHLAILQGGKAYGSHLGRVPVPAKERWPRMDHHIFYWQQEDYLKSRSADAGWSYSILRPQLILGDALASPINIIAALGVYASVMRELGRPLSFPGGGQYVTACADSRLIARAAEFCFAHEKAAGETYNVVNGDAVNWRDLWPSIAAHFNMPVAGDEPMKLSDEMPLLGECWDAIVAKHGLQPLKMSDIVGSSWQTADLTWGYGKERLFDRLMSPIKLRQAGFADCYDTEDAILYWLTRMQDAKILPR</sequence>
<dbReference type="Pfam" id="PF22917">
    <property type="entry name" value="PRISE"/>
    <property type="match status" value="1"/>
</dbReference>
<protein>
    <recommendedName>
        <fullName evidence="1">PRISE-like Rossmann-fold domain-containing protein</fullName>
    </recommendedName>
</protein>
<dbReference type="InterPro" id="IPR036291">
    <property type="entry name" value="NAD(P)-bd_dom_sf"/>
</dbReference>
<dbReference type="CDD" id="cd08948">
    <property type="entry name" value="5beta-POR_like_SDR_a"/>
    <property type="match status" value="1"/>
</dbReference>
<dbReference type="RefSeq" id="WP_097527044.1">
    <property type="nucleotide sequence ID" value="NZ_LODU01000003.1"/>
</dbReference>
<dbReference type="InterPro" id="IPR055222">
    <property type="entry name" value="PRISE-like_Rossmann-fold"/>
</dbReference>
<name>A0A2S3YUL8_9HYPH</name>
<accession>A0A2S3YUL8</accession>
<dbReference type="EMBL" id="LODU01000003">
    <property type="protein sequence ID" value="POH35326.1"/>
    <property type="molecule type" value="Genomic_DNA"/>
</dbReference>
<evidence type="ECO:0000313" key="3">
    <source>
        <dbReference type="Proteomes" id="UP000237511"/>
    </source>
</evidence>
<feature type="domain" description="PRISE-like Rossmann-fold" evidence="1">
    <location>
        <begin position="58"/>
        <end position="359"/>
    </location>
</feature>
<dbReference type="PANTHER" id="PTHR32487:SF0">
    <property type="entry name" value="3-OXO-DELTA(4,5)-STEROID 5-BETA-REDUCTASE"/>
    <property type="match status" value="1"/>
</dbReference>
<organism evidence="2 3">
    <name type="scientific">Sinorhizobium americanum</name>
    <dbReference type="NCBI Taxonomy" id="194963"/>
    <lineage>
        <taxon>Bacteria</taxon>
        <taxon>Pseudomonadati</taxon>
        <taxon>Pseudomonadota</taxon>
        <taxon>Alphaproteobacteria</taxon>
        <taxon>Hyphomicrobiales</taxon>
        <taxon>Rhizobiaceae</taxon>
        <taxon>Sinorhizobium/Ensifer group</taxon>
        <taxon>Sinorhizobium</taxon>
    </lineage>
</organism>
<dbReference type="Gene3D" id="3.40.50.720">
    <property type="entry name" value="NAD(P)-binding Rossmann-like Domain"/>
    <property type="match status" value="1"/>
</dbReference>
<dbReference type="AlphaFoldDB" id="A0A2S3YUL8"/>
<dbReference type="PANTHER" id="PTHR32487">
    <property type="entry name" value="3-OXO-DELTA(4,5)-STEROID 5-BETA-REDUCTASE"/>
    <property type="match status" value="1"/>
</dbReference>
<proteinExistence type="predicted"/>
<dbReference type="Proteomes" id="UP000237511">
    <property type="component" value="Unassembled WGS sequence"/>
</dbReference>
<evidence type="ECO:0000313" key="2">
    <source>
        <dbReference type="EMBL" id="POH35326.1"/>
    </source>
</evidence>
<reference evidence="2 3" key="1">
    <citation type="journal article" date="2014" name="Syst. Appl. Microbiol.">
        <title>Microsymbionts of Phaseolus vulgaris in acid and alkaline soils of Mexico.</title>
        <authorList>
            <person name="Verastegui-Valdes M.M."/>
            <person name="Zhang Y.J."/>
            <person name="Rivera-Orduna F.N."/>
            <person name="Cheng H.P."/>
            <person name="Sui X.H."/>
            <person name="Wang E.T."/>
        </authorList>
    </citation>
    <scope>NUCLEOTIDE SEQUENCE [LARGE SCALE GENOMIC DNA]</scope>
    <source>
        <strain evidence="2 3">FG01</strain>
    </source>
</reference>
<comment type="caution">
    <text evidence="2">The sequence shown here is derived from an EMBL/GenBank/DDBJ whole genome shotgun (WGS) entry which is preliminary data.</text>
</comment>
<gene>
    <name evidence="2" type="ORF">ATY31_02320</name>
</gene>
<dbReference type="SUPFAM" id="SSF51735">
    <property type="entry name" value="NAD(P)-binding Rossmann-fold domains"/>
    <property type="match status" value="1"/>
</dbReference>
<evidence type="ECO:0000259" key="1">
    <source>
        <dbReference type="Pfam" id="PF22917"/>
    </source>
</evidence>